<dbReference type="InterPro" id="IPR000719">
    <property type="entry name" value="Prot_kinase_dom"/>
</dbReference>
<dbReference type="PANTHER" id="PTHR45621">
    <property type="entry name" value="OS01G0588500 PROTEIN-RELATED"/>
    <property type="match status" value="1"/>
</dbReference>
<keyword evidence="3" id="KW-1185">Reference proteome</keyword>
<keyword evidence="4" id="KW-0808">Transferase</keyword>
<reference evidence="4" key="2">
    <citation type="submission" date="2025-08" db="UniProtKB">
        <authorList>
            <consortium name="RefSeq"/>
        </authorList>
    </citation>
    <scope>IDENTIFICATION</scope>
</reference>
<accession>A0ABM1V278</accession>
<dbReference type="Gene3D" id="1.10.510.10">
    <property type="entry name" value="Transferase(Phosphotransferase) domain 1"/>
    <property type="match status" value="1"/>
</dbReference>
<evidence type="ECO:0000313" key="4">
    <source>
        <dbReference type="RefSeq" id="XP_027769846.1"/>
    </source>
</evidence>
<dbReference type="Proteomes" id="UP000694930">
    <property type="component" value="Chromosome 1"/>
</dbReference>
<dbReference type="InterPro" id="IPR011009">
    <property type="entry name" value="Kinase-like_dom_sf"/>
</dbReference>
<name>A0ABM1V278_SOLPN</name>
<dbReference type="PIRSF" id="PIRSF000654">
    <property type="entry name" value="Integrin-linked_kinase"/>
    <property type="match status" value="1"/>
</dbReference>
<organism evidence="3 4">
    <name type="scientific">Solanum pennellii</name>
    <name type="common">Tomato</name>
    <name type="synonym">Lycopersicon pennellii</name>
    <dbReference type="NCBI Taxonomy" id="28526"/>
    <lineage>
        <taxon>Eukaryota</taxon>
        <taxon>Viridiplantae</taxon>
        <taxon>Streptophyta</taxon>
        <taxon>Embryophyta</taxon>
        <taxon>Tracheophyta</taxon>
        <taxon>Spermatophyta</taxon>
        <taxon>Magnoliopsida</taxon>
        <taxon>eudicotyledons</taxon>
        <taxon>Gunneridae</taxon>
        <taxon>Pentapetalae</taxon>
        <taxon>asterids</taxon>
        <taxon>lamiids</taxon>
        <taxon>Solanales</taxon>
        <taxon>Solanaceae</taxon>
        <taxon>Solanoideae</taxon>
        <taxon>Solaneae</taxon>
        <taxon>Solanum</taxon>
        <taxon>Solanum subgen. Lycopersicon</taxon>
    </lineage>
</organism>
<dbReference type="SMART" id="SM00220">
    <property type="entry name" value="S_TKc"/>
    <property type="match status" value="1"/>
</dbReference>
<evidence type="ECO:0000259" key="2">
    <source>
        <dbReference type="PROSITE" id="PS50011"/>
    </source>
</evidence>
<evidence type="ECO:0000313" key="3">
    <source>
        <dbReference type="Proteomes" id="UP000694930"/>
    </source>
</evidence>
<dbReference type="SUPFAM" id="SSF56112">
    <property type="entry name" value="Protein kinase-like (PK-like)"/>
    <property type="match status" value="1"/>
</dbReference>
<dbReference type="GO" id="GO:0016301">
    <property type="term" value="F:kinase activity"/>
    <property type="evidence" value="ECO:0007669"/>
    <property type="project" value="UniProtKB-KW"/>
</dbReference>
<feature type="compositionally biased region" description="Basic and acidic residues" evidence="1">
    <location>
        <begin position="287"/>
        <end position="307"/>
    </location>
</feature>
<dbReference type="RefSeq" id="XP_027769846.1">
    <property type="nucleotide sequence ID" value="XM_027914045.1"/>
</dbReference>
<dbReference type="PROSITE" id="PS00108">
    <property type="entry name" value="PROTEIN_KINASE_ST"/>
    <property type="match status" value="1"/>
</dbReference>
<gene>
    <name evidence="4" type="primary">LOC107016592</name>
</gene>
<protein>
    <submittedName>
        <fullName evidence="4">Probable serine/threonine-protein kinase PBL2</fullName>
    </submittedName>
</protein>
<dbReference type="Pfam" id="PF00069">
    <property type="entry name" value="Pkinase"/>
    <property type="match status" value="1"/>
</dbReference>
<sequence length="307" mass="34377">MVVAVKKLKPGRFQGHREWLAEVNYLGLLYHENLVNLIGYCAELDNRLLVYEVMSKGSLENHLFKKGAKVIPWATRMRIAVDVARALSFLHGLDASVVYRDLKASNILLDSDFSAKLSAFGLARDGPRGDRTRFSTRVCCTRGYAAPEYLASGNLTPQIDVYSFGVVLLELLSGKRSTSAENAGGADEKLVEWAKPFLCDSRRVLRIMDIRLGGKYSKKGAQTAASLVLRCVDVDPRLRPTMDEVLATLELVKAPKVVMSVHNRLNKADDKLVSREDKGARSISRRRNQDFHRGESKYKEESQGKYL</sequence>
<evidence type="ECO:0000256" key="1">
    <source>
        <dbReference type="SAM" id="MobiDB-lite"/>
    </source>
</evidence>
<feature type="domain" description="Protein kinase" evidence="2">
    <location>
        <begin position="1"/>
        <end position="252"/>
    </location>
</feature>
<dbReference type="PROSITE" id="PS50011">
    <property type="entry name" value="PROTEIN_KINASE_DOM"/>
    <property type="match status" value="1"/>
</dbReference>
<reference evidence="3" key="1">
    <citation type="journal article" date="2014" name="Nat. Genet.">
        <title>The genome of the stress-tolerant wild tomato species Solanum pennellii.</title>
        <authorList>
            <person name="Bolger A."/>
            <person name="Scossa F."/>
            <person name="Bolger M.E."/>
            <person name="Lanz C."/>
            <person name="Maumus F."/>
            <person name="Tohge T."/>
            <person name="Quesneville H."/>
            <person name="Alseekh S."/>
            <person name="Sorensen I."/>
            <person name="Lichtenstein G."/>
            <person name="Fich E.A."/>
            <person name="Conte M."/>
            <person name="Keller H."/>
            <person name="Schneeberger K."/>
            <person name="Schwacke R."/>
            <person name="Ofner I."/>
            <person name="Vrebalov J."/>
            <person name="Xu Y."/>
            <person name="Osorio S."/>
            <person name="Aflitos S.A."/>
            <person name="Schijlen E."/>
            <person name="Jimenez-Gomez J.M."/>
            <person name="Ryngajllo M."/>
            <person name="Kimura S."/>
            <person name="Kumar R."/>
            <person name="Koenig D."/>
            <person name="Headland L.R."/>
            <person name="Maloof J.N."/>
            <person name="Sinha N."/>
            <person name="van Ham R.C."/>
            <person name="Lankhorst R.K."/>
            <person name="Mao L."/>
            <person name="Vogel A."/>
            <person name="Arsova B."/>
            <person name="Panstruga R."/>
            <person name="Fei Z."/>
            <person name="Rose J.K."/>
            <person name="Zamir D."/>
            <person name="Carrari F."/>
            <person name="Giovannoni J.J."/>
            <person name="Weigel D."/>
            <person name="Usadel B."/>
            <person name="Fernie A.R."/>
        </authorList>
    </citation>
    <scope>NUCLEOTIDE SEQUENCE [LARGE SCALE GENOMIC DNA]</scope>
    <source>
        <strain evidence="3">cv. LA0716</strain>
    </source>
</reference>
<dbReference type="GeneID" id="107016592"/>
<dbReference type="InterPro" id="IPR050823">
    <property type="entry name" value="Plant_Ser_Thr_Prot_Kinase"/>
</dbReference>
<feature type="region of interest" description="Disordered" evidence="1">
    <location>
        <begin position="273"/>
        <end position="307"/>
    </location>
</feature>
<dbReference type="Gene3D" id="3.30.200.20">
    <property type="entry name" value="Phosphorylase Kinase, domain 1"/>
    <property type="match status" value="1"/>
</dbReference>
<keyword evidence="4" id="KW-0418">Kinase</keyword>
<dbReference type="InterPro" id="IPR008271">
    <property type="entry name" value="Ser/Thr_kinase_AS"/>
</dbReference>
<proteinExistence type="predicted"/>